<evidence type="ECO:0000256" key="1">
    <source>
        <dbReference type="ARBA" id="ARBA00009820"/>
    </source>
</evidence>
<dbReference type="SUPFAM" id="SSF69304">
    <property type="entry name" value="Tricorn protease N-terminal domain"/>
    <property type="match status" value="1"/>
</dbReference>
<dbReference type="InterPro" id="IPR011659">
    <property type="entry name" value="WD40"/>
</dbReference>
<reference evidence="3" key="1">
    <citation type="submission" date="2020-10" db="EMBL/GenBank/DDBJ databases">
        <authorList>
            <person name="Castelo-Branco R."/>
            <person name="Eusebio N."/>
            <person name="Adriana R."/>
            <person name="Vieira A."/>
            <person name="Brugerolle De Fraissinette N."/>
            <person name="Rezende De Castro R."/>
            <person name="Schneider M.P."/>
            <person name="Vasconcelos V."/>
            <person name="Leao P.N."/>
        </authorList>
    </citation>
    <scope>NUCLEOTIDE SEQUENCE</scope>
    <source>
        <strain evidence="3">LEGE 11480</strain>
    </source>
</reference>
<dbReference type="PANTHER" id="PTHR36842">
    <property type="entry name" value="PROTEIN TOLB HOMOLOG"/>
    <property type="match status" value="1"/>
</dbReference>
<accession>A0A928VT63</accession>
<evidence type="ECO:0000313" key="3">
    <source>
        <dbReference type="EMBL" id="MBE9032092.1"/>
    </source>
</evidence>
<proteinExistence type="inferred from homology"/>
<dbReference type="Proteomes" id="UP000625316">
    <property type="component" value="Unassembled WGS sequence"/>
</dbReference>
<keyword evidence="2" id="KW-0812">Transmembrane</keyword>
<keyword evidence="2" id="KW-1133">Transmembrane helix</keyword>
<feature type="transmembrane region" description="Helical" evidence="2">
    <location>
        <begin position="25"/>
        <end position="45"/>
    </location>
</feature>
<name>A0A928VT63_9CYAN</name>
<gene>
    <name evidence="3" type="ORF">IQ266_20345</name>
</gene>
<dbReference type="InterPro" id="IPR011042">
    <property type="entry name" value="6-blade_b-propeller_TolB-like"/>
</dbReference>
<evidence type="ECO:0000256" key="2">
    <source>
        <dbReference type="SAM" id="Phobius"/>
    </source>
</evidence>
<dbReference type="PANTHER" id="PTHR36842:SF1">
    <property type="entry name" value="PROTEIN TOLB"/>
    <property type="match status" value="1"/>
</dbReference>
<dbReference type="RefSeq" id="WP_264326916.1">
    <property type="nucleotide sequence ID" value="NZ_JADEXQ010000088.1"/>
</dbReference>
<dbReference type="Gene3D" id="2.120.10.30">
    <property type="entry name" value="TolB, C-terminal domain"/>
    <property type="match status" value="2"/>
</dbReference>
<organism evidence="3 4">
    <name type="scientific">Romeriopsis navalis LEGE 11480</name>
    <dbReference type="NCBI Taxonomy" id="2777977"/>
    <lineage>
        <taxon>Bacteria</taxon>
        <taxon>Bacillati</taxon>
        <taxon>Cyanobacteriota</taxon>
        <taxon>Cyanophyceae</taxon>
        <taxon>Leptolyngbyales</taxon>
        <taxon>Leptolyngbyaceae</taxon>
        <taxon>Romeriopsis</taxon>
        <taxon>Romeriopsis navalis</taxon>
    </lineage>
</organism>
<dbReference type="AlphaFoldDB" id="A0A928VT63"/>
<comment type="caution">
    <text evidence="3">The sequence shown here is derived from an EMBL/GenBank/DDBJ whole genome shotgun (WGS) entry which is preliminary data.</text>
</comment>
<evidence type="ECO:0000313" key="4">
    <source>
        <dbReference type="Proteomes" id="UP000625316"/>
    </source>
</evidence>
<comment type="similarity">
    <text evidence="1">Belongs to the TolB family.</text>
</comment>
<dbReference type="Pfam" id="PF07676">
    <property type="entry name" value="PD40"/>
    <property type="match status" value="3"/>
</dbReference>
<protein>
    <submittedName>
        <fullName evidence="3">PD40 domain-containing protein</fullName>
    </submittedName>
</protein>
<dbReference type="EMBL" id="JADEXQ010000088">
    <property type="protein sequence ID" value="MBE9032092.1"/>
    <property type="molecule type" value="Genomic_DNA"/>
</dbReference>
<keyword evidence="4" id="KW-1185">Reference proteome</keyword>
<keyword evidence="2" id="KW-0472">Membrane</keyword>
<sequence length="398" mass="44099">MPIVFGQLGHPEKVRQWLVDMTLRSLVLVAFVLIGVVGCGGGAPLRNGRIVFAHKMGGNTRSAQHLVETVLPTGKSRSVLPVPIPEERSRGGAAMMMPRWSPDGKRLSVVSHRSLYIVDADGGNALWISPFTESYPDAKDFAWSPDGQRLAFVDNGFLRVVSVDGQRGVLIAENSTGRVYNVPMGWSADGQELFFYEHGVRGKFRLYGVKLASQDFGDWPKVMRPSRSKEKPRSAGLPRDRWRLLATWSTGRYDSCRMNRAQQQLACFLRGQSRNDSPSSVPWSHVAVVSTDQGKVSAFLPETVDELPKWSPNGEIAAFSANDGLWTVRSDGWGHPVRVSETAQDFAWSPDGKWLVVAPKDRKSGIFKVRSNGKDRQHLVEPGGVVRSLAWQAIPRKK</sequence>